<comment type="similarity">
    <text evidence="3">Belongs to the protein kinase superfamily. NEK Ser/Thr protein kinase family. NIMA subfamily.</text>
</comment>
<dbReference type="PROSITE" id="PS00108">
    <property type="entry name" value="PROTEIN_KINASE_ST"/>
    <property type="match status" value="1"/>
</dbReference>
<keyword evidence="5" id="KW-0808">Transferase</keyword>
<dbReference type="InterPro" id="IPR017441">
    <property type="entry name" value="Protein_kinase_ATP_BS"/>
</dbReference>
<dbReference type="PROSITE" id="PS00107">
    <property type="entry name" value="PROTEIN_KINASE_ATP"/>
    <property type="match status" value="1"/>
</dbReference>
<evidence type="ECO:0000256" key="10">
    <source>
        <dbReference type="PROSITE-ProRule" id="PRU10141"/>
    </source>
</evidence>
<dbReference type="PANTHER" id="PTHR43289:SF6">
    <property type="entry name" value="SERINE_THREONINE-PROTEIN KINASE NEKL-3"/>
    <property type="match status" value="1"/>
</dbReference>
<dbReference type="InterPro" id="IPR001245">
    <property type="entry name" value="Ser-Thr/Tyr_kinase_cat_dom"/>
</dbReference>
<keyword evidence="7" id="KW-0418">Kinase</keyword>
<dbReference type="Proteomes" id="UP001501337">
    <property type="component" value="Unassembled WGS sequence"/>
</dbReference>
<dbReference type="SUPFAM" id="SSF56112">
    <property type="entry name" value="Protein kinase-like (PK-like)"/>
    <property type="match status" value="2"/>
</dbReference>
<keyword evidence="8 10" id="KW-0067">ATP-binding</keyword>
<keyword evidence="13" id="KW-1185">Reference proteome</keyword>
<dbReference type="Pfam" id="PF07714">
    <property type="entry name" value="PK_Tyr_Ser-Thr"/>
    <property type="match status" value="1"/>
</dbReference>
<evidence type="ECO:0000256" key="6">
    <source>
        <dbReference type="ARBA" id="ARBA00022741"/>
    </source>
</evidence>
<comment type="caution">
    <text evidence="12">The sequence shown here is derived from an EMBL/GenBank/DDBJ whole genome shotgun (WGS) entry which is preliminary data.</text>
</comment>
<dbReference type="SMART" id="SM00220">
    <property type="entry name" value="S_TKc"/>
    <property type="match status" value="1"/>
</dbReference>
<protein>
    <recommendedName>
        <fullName evidence="11">Protein kinase domain-containing protein</fullName>
    </recommendedName>
</protein>
<evidence type="ECO:0000256" key="4">
    <source>
        <dbReference type="ARBA" id="ARBA00022527"/>
    </source>
</evidence>
<dbReference type="InterPro" id="IPR008271">
    <property type="entry name" value="Ser/Thr_kinase_AS"/>
</dbReference>
<feature type="binding site" evidence="10">
    <location>
        <position position="33"/>
    </location>
    <ligand>
        <name>ATP</name>
        <dbReference type="ChEBI" id="CHEBI:30616"/>
    </ligand>
</feature>
<evidence type="ECO:0000256" key="2">
    <source>
        <dbReference type="ARBA" id="ARBA00004647"/>
    </source>
</evidence>
<dbReference type="PROSITE" id="PS50011">
    <property type="entry name" value="PROTEIN_KINASE_DOM"/>
    <property type="match status" value="2"/>
</dbReference>
<name>A0ABP7PD42_9GAMM</name>
<evidence type="ECO:0000256" key="8">
    <source>
        <dbReference type="ARBA" id="ARBA00022840"/>
    </source>
</evidence>
<gene>
    <name evidence="12" type="ORF">GCM10022278_21890</name>
</gene>
<dbReference type="CDD" id="cd14014">
    <property type="entry name" value="STKc_PknB_like"/>
    <property type="match status" value="1"/>
</dbReference>
<evidence type="ECO:0000256" key="5">
    <source>
        <dbReference type="ARBA" id="ARBA00022679"/>
    </source>
</evidence>
<dbReference type="InterPro" id="IPR000719">
    <property type="entry name" value="Prot_kinase_dom"/>
</dbReference>
<organism evidence="12 13">
    <name type="scientific">Allohahella marinimesophila</name>
    <dbReference type="NCBI Taxonomy" id="1054972"/>
    <lineage>
        <taxon>Bacteria</taxon>
        <taxon>Pseudomonadati</taxon>
        <taxon>Pseudomonadota</taxon>
        <taxon>Gammaproteobacteria</taxon>
        <taxon>Oceanospirillales</taxon>
        <taxon>Hahellaceae</taxon>
        <taxon>Allohahella</taxon>
    </lineage>
</organism>
<dbReference type="Gene3D" id="1.10.510.10">
    <property type="entry name" value="Transferase(Phosphotransferase) domain 1"/>
    <property type="match status" value="2"/>
</dbReference>
<dbReference type="PANTHER" id="PTHR43289">
    <property type="entry name" value="MITOGEN-ACTIVATED PROTEIN KINASE KINASE KINASE 20-RELATED"/>
    <property type="match status" value="1"/>
</dbReference>
<dbReference type="InterPro" id="IPR011009">
    <property type="entry name" value="Kinase-like_dom_sf"/>
</dbReference>
<comment type="subcellular location">
    <subcellularLocation>
        <location evidence="1">Cytoplasm</location>
        <location evidence="1">Cytoskeleton</location>
        <location evidence="1">Microtubule organizing center</location>
        <location evidence="1">Centrosome</location>
    </subcellularLocation>
    <subcellularLocation>
        <location evidence="2">Cytoplasm</location>
        <location evidence="2">Cytoskeleton</location>
        <location evidence="2">Spindle pole</location>
    </subcellularLocation>
</comment>
<proteinExistence type="inferred from homology"/>
<accession>A0ABP7PD42</accession>
<dbReference type="EMBL" id="BAABBO010000009">
    <property type="protein sequence ID" value="GAA3963708.1"/>
    <property type="molecule type" value="Genomic_DNA"/>
</dbReference>
<evidence type="ECO:0000256" key="3">
    <source>
        <dbReference type="ARBA" id="ARBA00010886"/>
    </source>
</evidence>
<evidence type="ECO:0000256" key="1">
    <source>
        <dbReference type="ARBA" id="ARBA00004300"/>
    </source>
</evidence>
<dbReference type="Pfam" id="PF00069">
    <property type="entry name" value="Pkinase"/>
    <property type="match status" value="1"/>
</dbReference>
<keyword evidence="4" id="KW-0723">Serine/threonine-protein kinase</keyword>
<dbReference type="RefSeq" id="WP_344806213.1">
    <property type="nucleotide sequence ID" value="NZ_BAABBO010000009.1"/>
</dbReference>
<keyword evidence="9" id="KW-0963">Cytoplasm</keyword>
<keyword evidence="9" id="KW-0206">Cytoskeleton</keyword>
<feature type="domain" description="Protein kinase" evidence="11">
    <location>
        <begin position="295"/>
        <end position="544"/>
    </location>
</feature>
<evidence type="ECO:0000259" key="11">
    <source>
        <dbReference type="PROSITE" id="PS50011"/>
    </source>
</evidence>
<evidence type="ECO:0000256" key="9">
    <source>
        <dbReference type="ARBA" id="ARBA00023212"/>
    </source>
</evidence>
<evidence type="ECO:0000256" key="7">
    <source>
        <dbReference type="ARBA" id="ARBA00022777"/>
    </source>
</evidence>
<dbReference type="Gene3D" id="3.30.200.20">
    <property type="entry name" value="Phosphorylase Kinase, domain 1"/>
    <property type="match status" value="2"/>
</dbReference>
<feature type="domain" description="Protein kinase" evidence="11">
    <location>
        <begin position="4"/>
        <end position="307"/>
    </location>
</feature>
<evidence type="ECO:0000313" key="12">
    <source>
        <dbReference type="EMBL" id="GAA3963708.1"/>
    </source>
</evidence>
<keyword evidence="6 10" id="KW-0547">Nucleotide-binding</keyword>
<sequence length="629" mass="68849">MQGYKRLSKLGEGGMATVYRGVQESLQRPVAIKVLAANLADEPEVLQRFEAESMIIAQLNHPHIIHVIDKGLTPEGRPFFVMEFVEGMTLEDAINRDKLDSAKKLEVLVQVCKALSYAHKNGVIHRDIKPANVLLDKDWEVRIADFGIAHFFTDTLAQTRPGASSRSSSADTSLTMGTSAYMAPELMMAGQASERSDLYALGVMMYELFTGIVPAPDAPAAHDVMPAIELGLSELIASCMAEEIEDRPMSADDVHRDLLYLSQGQHLSPRQRVDADRNIRALTDTYPDSHFSVLDVLKDEPATAVFLYEDQTREVMYIVKRLSLQSAGLREHKILARHSHPNIVTIHGVSHHGDKASIIMAYMASGTLADHIGSKVVPAKAFEWGAAIAQGLKFAHQHKVFHGNLRAKSIFMDDETVLKLSGFGIPGPEAAIASDQSRGRSDAVAAQTDLKAVGTILWQALAGAPLQAETSMKGAPPAGKTSQTVRTLTTARGRAPALPEGIASLPESLKRVLDRLLSDDPREAYPSIEAAAIDLTTANKEARLLEKQVKVDAIKREAAKVARKTERLGRVRSRQKFILPALVLCLVGAAALLEMDRGYFSQEALPVAEHYLEELQSSEVWRQYIAPLL</sequence>
<evidence type="ECO:0000313" key="13">
    <source>
        <dbReference type="Proteomes" id="UP001501337"/>
    </source>
</evidence>
<reference evidence="13" key="1">
    <citation type="journal article" date="2019" name="Int. J. Syst. Evol. Microbiol.">
        <title>The Global Catalogue of Microorganisms (GCM) 10K type strain sequencing project: providing services to taxonomists for standard genome sequencing and annotation.</title>
        <authorList>
            <consortium name="The Broad Institute Genomics Platform"/>
            <consortium name="The Broad Institute Genome Sequencing Center for Infectious Disease"/>
            <person name="Wu L."/>
            <person name="Ma J."/>
        </authorList>
    </citation>
    <scope>NUCLEOTIDE SEQUENCE [LARGE SCALE GENOMIC DNA]</scope>
    <source>
        <strain evidence="13">JCM 17555</strain>
    </source>
</reference>